<feature type="transmembrane region" description="Helical" evidence="1">
    <location>
        <begin position="12"/>
        <end position="33"/>
    </location>
</feature>
<dbReference type="Proteomes" id="UP001216253">
    <property type="component" value="Unassembled WGS sequence"/>
</dbReference>
<sequence>MPDFSQIPARLIAGVAAGVILLTAILWISHAIGSGARAKVEARLNANQADAAAESGHDAVETLGTQAAAEDAADVITGENADAIHSAPGANAPVAAPVRDAGLRGLCRRAAYQRNPQCLQLAPAR</sequence>
<accession>A0ABT5WXW7</accession>
<keyword evidence="1" id="KW-0472">Membrane</keyword>
<dbReference type="EMBL" id="JARESE010000118">
    <property type="protein sequence ID" value="MDE8654762.1"/>
    <property type="molecule type" value="Genomic_DNA"/>
</dbReference>
<dbReference type="RefSeq" id="WP_275230879.1">
    <property type="nucleotide sequence ID" value="NZ_JARESE010000118.1"/>
</dbReference>
<evidence type="ECO:0000256" key="1">
    <source>
        <dbReference type="SAM" id="Phobius"/>
    </source>
</evidence>
<proteinExistence type="predicted"/>
<reference evidence="2 3" key="1">
    <citation type="submission" date="2023-03" db="EMBL/GenBank/DDBJ databases">
        <title>NovoSphingobium album sp. nov. isolated from polycyclic aromatic hydrocarbons- and heavy-metal polluted soil.</title>
        <authorList>
            <person name="Liu Z."/>
            <person name="Wang K."/>
        </authorList>
    </citation>
    <scope>NUCLEOTIDE SEQUENCE [LARGE SCALE GENOMIC DNA]</scope>
    <source>
        <strain evidence="2 3">H3SJ31-1</strain>
    </source>
</reference>
<protein>
    <submittedName>
        <fullName evidence="2">Uncharacterized protein</fullName>
    </submittedName>
</protein>
<comment type="caution">
    <text evidence="2">The sequence shown here is derived from an EMBL/GenBank/DDBJ whole genome shotgun (WGS) entry which is preliminary data.</text>
</comment>
<gene>
    <name evidence="2" type="ORF">PYV00_24005</name>
</gene>
<name>A0ABT5WXW7_9SPHN</name>
<organism evidence="2 3">
    <name type="scientific">Novosphingobium album</name>
    <name type="common">ex Liu et al. 2023</name>
    <dbReference type="NCBI Taxonomy" id="3031130"/>
    <lineage>
        <taxon>Bacteria</taxon>
        <taxon>Pseudomonadati</taxon>
        <taxon>Pseudomonadota</taxon>
        <taxon>Alphaproteobacteria</taxon>
        <taxon>Sphingomonadales</taxon>
        <taxon>Sphingomonadaceae</taxon>
        <taxon>Novosphingobium</taxon>
    </lineage>
</organism>
<keyword evidence="1" id="KW-1133">Transmembrane helix</keyword>
<evidence type="ECO:0000313" key="2">
    <source>
        <dbReference type="EMBL" id="MDE8654762.1"/>
    </source>
</evidence>
<keyword evidence="1" id="KW-0812">Transmembrane</keyword>
<keyword evidence="3" id="KW-1185">Reference proteome</keyword>
<evidence type="ECO:0000313" key="3">
    <source>
        <dbReference type="Proteomes" id="UP001216253"/>
    </source>
</evidence>